<comment type="caution">
    <text evidence="3">The sequence shown here is derived from an EMBL/GenBank/DDBJ whole genome shotgun (WGS) entry which is preliminary data.</text>
</comment>
<feature type="region of interest" description="Disordered" evidence="1">
    <location>
        <begin position="54"/>
        <end position="104"/>
    </location>
</feature>
<name>A0A8H4IPU0_9PEZI</name>
<gene>
    <name evidence="3" type="ORF">GTA08_BOTSDO08504</name>
</gene>
<keyword evidence="2" id="KW-0812">Transmembrane</keyword>
<feature type="compositionally biased region" description="Basic and acidic residues" evidence="1">
    <location>
        <begin position="71"/>
        <end position="91"/>
    </location>
</feature>
<evidence type="ECO:0000256" key="2">
    <source>
        <dbReference type="SAM" id="Phobius"/>
    </source>
</evidence>
<dbReference type="EMBL" id="WWBZ02000051">
    <property type="protein sequence ID" value="KAF4304252.1"/>
    <property type="molecule type" value="Genomic_DNA"/>
</dbReference>
<keyword evidence="2" id="KW-0472">Membrane</keyword>
<evidence type="ECO:0000313" key="4">
    <source>
        <dbReference type="Proteomes" id="UP000572817"/>
    </source>
</evidence>
<dbReference type="Proteomes" id="UP000572817">
    <property type="component" value="Unassembled WGS sequence"/>
</dbReference>
<protein>
    <submittedName>
        <fullName evidence="3">Uncharacterized protein</fullName>
    </submittedName>
</protein>
<proteinExistence type="predicted"/>
<accession>A0A8H4IPU0</accession>
<dbReference type="AlphaFoldDB" id="A0A8H4IPU0"/>
<reference evidence="3" key="1">
    <citation type="submission" date="2020-04" db="EMBL/GenBank/DDBJ databases">
        <title>Genome Assembly and Annotation of Botryosphaeria dothidea sdau 11-99, a Latent Pathogen of Apple Fruit Ring Rot in China.</title>
        <authorList>
            <person name="Yu C."/>
            <person name="Diao Y."/>
            <person name="Lu Q."/>
            <person name="Zhao J."/>
            <person name="Cui S."/>
            <person name="Peng C."/>
            <person name="He B."/>
            <person name="Liu H."/>
        </authorList>
    </citation>
    <scope>NUCLEOTIDE SEQUENCE [LARGE SCALE GENOMIC DNA]</scope>
    <source>
        <strain evidence="3">Sdau11-99</strain>
    </source>
</reference>
<sequence length="104" mass="11153">MKPNHTVVLALFVSIGGCIILGTLLRLLMRPKKAKKRTLGWTATISLNIKRTRFGSSVGGSANNNINNDEEQQRGSDKAKDKESSAVDTKMEAAQAGPDGARTV</sequence>
<keyword evidence="4" id="KW-1185">Reference proteome</keyword>
<dbReference type="PROSITE" id="PS51257">
    <property type="entry name" value="PROKAR_LIPOPROTEIN"/>
    <property type="match status" value="1"/>
</dbReference>
<evidence type="ECO:0000313" key="3">
    <source>
        <dbReference type="EMBL" id="KAF4304252.1"/>
    </source>
</evidence>
<evidence type="ECO:0000256" key="1">
    <source>
        <dbReference type="SAM" id="MobiDB-lite"/>
    </source>
</evidence>
<organism evidence="3 4">
    <name type="scientific">Botryosphaeria dothidea</name>
    <dbReference type="NCBI Taxonomy" id="55169"/>
    <lineage>
        <taxon>Eukaryota</taxon>
        <taxon>Fungi</taxon>
        <taxon>Dikarya</taxon>
        <taxon>Ascomycota</taxon>
        <taxon>Pezizomycotina</taxon>
        <taxon>Dothideomycetes</taxon>
        <taxon>Dothideomycetes incertae sedis</taxon>
        <taxon>Botryosphaeriales</taxon>
        <taxon>Botryosphaeriaceae</taxon>
        <taxon>Botryosphaeria</taxon>
    </lineage>
</organism>
<keyword evidence="2" id="KW-1133">Transmembrane helix</keyword>
<feature type="transmembrane region" description="Helical" evidence="2">
    <location>
        <begin position="6"/>
        <end position="28"/>
    </location>
</feature>